<dbReference type="GO" id="GO:0043545">
    <property type="term" value="P:molybdopterin cofactor metabolic process"/>
    <property type="evidence" value="ECO:0007669"/>
    <property type="project" value="TreeGrafter"/>
</dbReference>
<dbReference type="Pfam" id="PF03473">
    <property type="entry name" value="MOSC"/>
    <property type="match status" value="1"/>
</dbReference>
<reference evidence="4" key="2">
    <citation type="submission" date="2016-06" db="UniProtKB">
        <authorList>
            <consortium name="WormBaseParasite"/>
        </authorList>
    </citation>
    <scope>IDENTIFICATION</scope>
</reference>
<dbReference type="InterPro" id="IPR005302">
    <property type="entry name" value="MoCF_Sase_C"/>
</dbReference>
<dbReference type="WBParaSite" id="GPLIN_000616600">
    <property type="protein sequence ID" value="GPLIN_000616600"/>
    <property type="gene ID" value="GPLIN_000616600"/>
</dbReference>
<dbReference type="Gene3D" id="3.90.1150.10">
    <property type="entry name" value="Aspartate Aminotransferase, domain 1"/>
    <property type="match status" value="1"/>
</dbReference>
<dbReference type="PANTHER" id="PTHR14237">
    <property type="entry name" value="MOLYBDOPTERIN COFACTOR SULFURASE MOSC"/>
    <property type="match status" value="1"/>
</dbReference>
<reference evidence="3" key="1">
    <citation type="submission" date="2014-05" db="EMBL/GenBank/DDBJ databases">
        <title>The genome and life-stage specific transcriptomes of Globodera pallida elucidate key aspects of plant parasitism by a cyst nematode.</title>
        <authorList>
            <person name="Cotton J.A."/>
            <person name="Lilley C.J."/>
            <person name="Jones L.M."/>
            <person name="Kikuchi T."/>
            <person name="Reid A.J."/>
            <person name="Thorpe P."/>
            <person name="Tsai I.J."/>
            <person name="Beasley H."/>
            <person name="Blok V."/>
            <person name="Cock P.J.A."/>
            <person name="Van den Akker S.E."/>
            <person name="Holroyd N."/>
            <person name="Hunt M."/>
            <person name="Mantelin S."/>
            <person name="Naghra H."/>
            <person name="Pain A."/>
            <person name="Palomares-Rius J.E."/>
            <person name="Zarowiecki M."/>
            <person name="Berriman M."/>
            <person name="Jones J.T."/>
            <person name="Urwin P.E."/>
        </authorList>
    </citation>
    <scope>NUCLEOTIDE SEQUENCE [LARGE SCALE GENOMIC DNA]</scope>
    <source>
        <strain evidence="3">Lindley</strain>
    </source>
</reference>
<dbReference type="InterPro" id="IPR015422">
    <property type="entry name" value="PyrdxlP-dep_Trfase_small"/>
</dbReference>
<dbReference type="InterPro" id="IPR015421">
    <property type="entry name" value="PyrdxlP-dep_Trfase_major"/>
</dbReference>
<evidence type="ECO:0000259" key="2">
    <source>
        <dbReference type="Pfam" id="PF03473"/>
    </source>
</evidence>
<organism evidence="3 4">
    <name type="scientific">Globodera pallida</name>
    <name type="common">Potato cyst nematode worm</name>
    <name type="synonym">Heterodera pallida</name>
    <dbReference type="NCBI Taxonomy" id="36090"/>
    <lineage>
        <taxon>Eukaryota</taxon>
        <taxon>Metazoa</taxon>
        <taxon>Ecdysozoa</taxon>
        <taxon>Nematoda</taxon>
        <taxon>Chromadorea</taxon>
        <taxon>Rhabditida</taxon>
        <taxon>Tylenchina</taxon>
        <taxon>Tylenchomorpha</taxon>
        <taxon>Tylenchoidea</taxon>
        <taxon>Heteroderidae</taxon>
        <taxon>Heteroderinae</taxon>
        <taxon>Globodera</taxon>
    </lineage>
</organism>
<dbReference type="SUPFAM" id="SSF53383">
    <property type="entry name" value="PLP-dependent transferases"/>
    <property type="match status" value="1"/>
</dbReference>
<dbReference type="InterPro" id="IPR000192">
    <property type="entry name" value="Aminotrans_V_dom"/>
</dbReference>
<feature type="domain" description="MOSC" evidence="2">
    <location>
        <begin position="464"/>
        <end position="528"/>
    </location>
</feature>
<evidence type="ECO:0000259" key="1">
    <source>
        <dbReference type="Pfam" id="PF00266"/>
    </source>
</evidence>
<accession>A0A183BZX4</accession>
<dbReference type="Gene3D" id="3.40.640.10">
    <property type="entry name" value="Type I PLP-dependent aspartate aminotransferase-like (Major domain)"/>
    <property type="match status" value="1"/>
</dbReference>
<dbReference type="GO" id="GO:0030170">
    <property type="term" value="F:pyridoxal phosphate binding"/>
    <property type="evidence" value="ECO:0007669"/>
    <property type="project" value="InterPro"/>
</dbReference>
<evidence type="ECO:0000313" key="3">
    <source>
        <dbReference type="Proteomes" id="UP000050741"/>
    </source>
</evidence>
<dbReference type="PANTHER" id="PTHR14237:SF80">
    <property type="entry name" value="MOLYBDENUM COFACTOR SULFURASE"/>
    <property type="match status" value="1"/>
</dbReference>
<sequence>MGKNEKELVPNSFHYLDFAGAALPTPKFLQRMANSLTDPRQFFLANPHSGHLLGRRTRDRLQLARAKVLAHFRINDSATFSVIFTANATNSLKLLAENFVGGESDFCATKKEFSTDVKCLAEDSLSTLLMLRDSHTSVVGMRHADNFERILVVQYEDLCQFLAELQSKRQPLTLEDKRHTFGNKKSLFVMTAMSNFCGRVYDMTLAHTLKRVLGPHWFVCLDSAALAPHSSDIGLSLCDFAVISFYKMFGYPTGIGALIVRRSAVARCLQKKRYFGGGTVKFVSPTSNEVEFRSSVEERFEDGTCNFYAISALLHAFEEFDQNDYGHAMNLAEKAFDALSQMKHPNGAPIAIIYGKGWTEHQKIKNSYNCEKKIVQGPIVNFNLLREDGAFVGFVEVDKMADLFGIQLRTGCHCNFGACSMHLGITAEIMDVHHQSGKECGDDLDLFEGNPLGSVRISFGRTSSQEEDQIAKLAIGSVEFLVVGSCQRCQMICIDQQSGEKDPNVLIGLRDLRLGGKLSFGIYLEQNQKQIGDEQRMINNSSISHLSRHTVETQKLVCGERQRVHSRVVEEQQLIATFQTMSEKLRMSEVPVYGREVSDLFALIDSFLATVRGEQQQYVMSLEAYNSKFRLDKAMEREGGGGIECSISSQQMGKLNNAPIQQFVDPKVLNSIQSNLMAITVLQYLTGPEIQKRNKEYFEMYYFKINDLRIKADASKASAEQIPKLGHGFGNAFLVSQLLCDVLFTDSVPFHPIEFVSDIGAMHIHSRYQKNVRRPEP</sequence>
<keyword evidence="3" id="KW-1185">Reference proteome</keyword>
<dbReference type="GO" id="GO:0008265">
    <property type="term" value="F:molybdenum cofactor sulfurtransferase activity"/>
    <property type="evidence" value="ECO:0007669"/>
    <property type="project" value="TreeGrafter"/>
</dbReference>
<protein>
    <submittedName>
        <fullName evidence="4">MCS</fullName>
    </submittedName>
</protein>
<evidence type="ECO:0000313" key="4">
    <source>
        <dbReference type="WBParaSite" id="GPLIN_000616600"/>
    </source>
</evidence>
<dbReference type="GO" id="GO:0030151">
    <property type="term" value="F:molybdenum ion binding"/>
    <property type="evidence" value="ECO:0007669"/>
    <property type="project" value="InterPro"/>
</dbReference>
<dbReference type="Proteomes" id="UP000050741">
    <property type="component" value="Unassembled WGS sequence"/>
</dbReference>
<proteinExistence type="predicted"/>
<dbReference type="InterPro" id="IPR015424">
    <property type="entry name" value="PyrdxlP-dep_Trfase"/>
</dbReference>
<feature type="domain" description="Aminotransferase class V" evidence="1">
    <location>
        <begin position="169"/>
        <end position="340"/>
    </location>
</feature>
<dbReference type="Pfam" id="PF00266">
    <property type="entry name" value="Aminotran_5"/>
    <property type="match status" value="1"/>
</dbReference>
<dbReference type="AlphaFoldDB" id="A0A183BZX4"/>
<name>A0A183BZX4_GLOPA</name>